<gene>
    <name evidence="1" type="ORF">SDC9_163321</name>
</gene>
<proteinExistence type="predicted"/>
<organism evidence="1">
    <name type="scientific">bioreactor metagenome</name>
    <dbReference type="NCBI Taxonomy" id="1076179"/>
    <lineage>
        <taxon>unclassified sequences</taxon>
        <taxon>metagenomes</taxon>
        <taxon>ecological metagenomes</taxon>
    </lineage>
</organism>
<reference evidence="1" key="1">
    <citation type="submission" date="2019-08" db="EMBL/GenBank/DDBJ databases">
        <authorList>
            <person name="Kucharzyk K."/>
            <person name="Murdoch R.W."/>
            <person name="Higgins S."/>
            <person name="Loffler F."/>
        </authorList>
    </citation>
    <scope>NUCLEOTIDE SEQUENCE</scope>
</reference>
<name>A0A645FNI9_9ZZZZ</name>
<dbReference type="AlphaFoldDB" id="A0A645FNI9"/>
<accession>A0A645FNI9</accession>
<dbReference type="EMBL" id="VSSQ01062874">
    <property type="protein sequence ID" value="MPN15985.1"/>
    <property type="molecule type" value="Genomic_DNA"/>
</dbReference>
<comment type="caution">
    <text evidence="1">The sequence shown here is derived from an EMBL/GenBank/DDBJ whole genome shotgun (WGS) entry which is preliminary data.</text>
</comment>
<sequence length="78" mass="8254">MPAGAFHGINIQRHRYMGAVIAQQGAGMAAVIDQVAVLFARGVKAGVKTPVHFPPRRHADIARQPGVQGKGNLVGWDS</sequence>
<evidence type="ECO:0000313" key="1">
    <source>
        <dbReference type="EMBL" id="MPN15985.1"/>
    </source>
</evidence>
<protein>
    <submittedName>
        <fullName evidence="1">Uncharacterized protein</fullName>
    </submittedName>
</protein>